<evidence type="ECO:0000256" key="3">
    <source>
        <dbReference type="ARBA" id="ARBA00022741"/>
    </source>
</evidence>
<dbReference type="AlphaFoldDB" id="A0A318EEI8"/>
<dbReference type="NCBIfam" id="TIGR00462">
    <property type="entry name" value="genX"/>
    <property type="match status" value="1"/>
</dbReference>
<dbReference type="PRINTS" id="PR00982">
    <property type="entry name" value="TRNASYNTHLYS"/>
</dbReference>
<dbReference type="InterPro" id="IPR006195">
    <property type="entry name" value="aa-tRNA-synth_II"/>
</dbReference>
<keyword evidence="3" id="KW-0547">Nucleotide-binding</keyword>
<dbReference type="EMBL" id="QICN01000001">
    <property type="protein sequence ID" value="PXV71189.1"/>
    <property type="molecule type" value="Genomic_DNA"/>
</dbReference>
<keyword evidence="2" id="KW-0436">Ligase</keyword>
<comment type="catalytic activity">
    <reaction evidence="5">
        <text>D-beta-lysine + L-lysyl-[protein] + ATP = N(6)-((3R)-3,6-diaminohexanoyl)-L-lysyl-[protein] + AMP + diphosphate + H(+)</text>
        <dbReference type="Rhea" id="RHEA:83435"/>
        <dbReference type="Rhea" id="RHEA-COMP:9752"/>
        <dbReference type="Rhea" id="RHEA-COMP:20131"/>
        <dbReference type="ChEBI" id="CHEBI:15378"/>
        <dbReference type="ChEBI" id="CHEBI:29969"/>
        <dbReference type="ChEBI" id="CHEBI:30616"/>
        <dbReference type="ChEBI" id="CHEBI:33019"/>
        <dbReference type="ChEBI" id="CHEBI:84138"/>
        <dbReference type="ChEBI" id="CHEBI:156053"/>
        <dbReference type="ChEBI" id="CHEBI:456215"/>
    </reaction>
    <physiologicalReaction direction="left-to-right" evidence="5">
        <dbReference type="Rhea" id="RHEA:83436"/>
    </physiologicalReaction>
</comment>
<reference evidence="7 8" key="1">
    <citation type="submission" date="2018-04" db="EMBL/GenBank/DDBJ databases">
        <title>Genomic Encyclopedia of Type Strains, Phase IV (KMG-IV): sequencing the most valuable type-strain genomes for metagenomic binning, comparative biology and taxonomic classification.</title>
        <authorList>
            <person name="Goeker M."/>
        </authorList>
    </citation>
    <scope>NUCLEOTIDE SEQUENCE [LARGE SCALE GENOMIC DNA]</scope>
    <source>
        <strain evidence="7 8">DSM 104150</strain>
    </source>
</reference>
<dbReference type="GO" id="GO:0000049">
    <property type="term" value="F:tRNA binding"/>
    <property type="evidence" value="ECO:0007669"/>
    <property type="project" value="TreeGrafter"/>
</dbReference>
<comment type="subunit">
    <text evidence="1">Homodimer.</text>
</comment>
<dbReference type="InterPro" id="IPR018149">
    <property type="entry name" value="Lys-tRNA-synth_II_C"/>
</dbReference>
<dbReference type="InterPro" id="IPR004364">
    <property type="entry name" value="Aa-tRNA-synt_II"/>
</dbReference>
<dbReference type="PANTHER" id="PTHR42918:SF6">
    <property type="entry name" value="ELONGATION FACTOR P--(R)-BETA-LYSINE LIGASE"/>
    <property type="match status" value="1"/>
</dbReference>
<dbReference type="SUPFAM" id="SSF55681">
    <property type="entry name" value="Class II aaRS and biotin synthetases"/>
    <property type="match status" value="1"/>
</dbReference>
<dbReference type="RefSeq" id="WP_110263329.1">
    <property type="nucleotide sequence ID" value="NZ_CAKZQT010000007.1"/>
</dbReference>
<dbReference type="GO" id="GO:0005524">
    <property type="term" value="F:ATP binding"/>
    <property type="evidence" value="ECO:0007669"/>
    <property type="project" value="UniProtKB-KW"/>
</dbReference>
<dbReference type="Proteomes" id="UP000248330">
    <property type="component" value="Unassembled WGS sequence"/>
</dbReference>
<keyword evidence="4" id="KW-0067">ATP-binding</keyword>
<evidence type="ECO:0000256" key="2">
    <source>
        <dbReference type="ARBA" id="ARBA00022598"/>
    </source>
</evidence>
<dbReference type="GO" id="GO:0005829">
    <property type="term" value="C:cytosol"/>
    <property type="evidence" value="ECO:0007669"/>
    <property type="project" value="TreeGrafter"/>
</dbReference>
<name>A0A318EEI8_9GAMM</name>
<evidence type="ECO:0000259" key="6">
    <source>
        <dbReference type="PROSITE" id="PS50862"/>
    </source>
</evidence>
<dbReference type="FunFam" id="3.30.930.10:FF:000017">
    <property type="entry name" value="Elongation factor P--(R)-beta-lysine ligase"/>
    <property type="match status" value="1"/>
</dbReference>
<dbReference type="OrthoDB" id="9802326at2"/>
<dbReference type="Gene3D" id="3.30.930.10">
    <property type="entry name" value="Bira Bifunctional Protein, Domain 2"/>
    <property type="match status" value="1"/>
</dbReference>
<protein>
    <submittedName>
        <fullName evidence="7">Lysyl-tRNA synthetase class 2</fullName>
    </submittedName>
</protein>
<comment type="caution">
    <text evidence="7">The sequence shown here is derived from an EMBL/GenBank/DDBJ whole genome shotgun (WGS) entry which is preliminary data.</text>
</comment>
<sequence length="321" mass="35963">MTGRSQDWRPAATRRVLEARAELYGSIRAFFAARSVLEVETPILSRHATVDRHIDSFATTDGRWLHTSPEFAMKRLLAAGSGPIWQIAKVFRVDEQGRHHNPEFSMLEWYRPGLDHHALMDEVAALLAHCGVASRCERTSYREAFVRHAGIDPWTDEAPRLRAALRERGIAEPQRLSSDELADRDFWLDLWMSLVVGPALGGDAPVFVHDYPASQAALARVRPGTPPVAERFELFWHGIELANGFHELTDAGEQRRRFEDDQAWRAALGRTVPPYDRPLVEALQSGMPDCAGVALGLDRLLMLTLGLTSIDQTLAFPADRA</sequence>
<evidence type="ECO:0000313" key="7">
    <source>
        <dbReference type="EMBL" id="PXV71189.1"/>
    </source>
</evidence>
<dbReference type="NCBIfam" id="NF006828">
    <property type="entry name" value="PRK09350.1"/>
    <property type="match status" value="1"/>
</dbReference>
<evidence type="ECO:0000256" key="4">
    <source>
        <dbReference type="ARBA" id="ARBA00022840"/>
    </source>
</evidence>
<accession>A0A318EEI8</accession>
<dbReference type="GO" id="GO:0006430">
    <property type="term" value="P:lysyl-tRNA aminoacylation"/>
    <property type="evidence" value="ECO:0007669"/>
    <property type="project" value="InterPro"/>
</dbReference>
<evidence type="ECO:0000256" key="1">
    <source>
        <dbReference type="ARBA" id="ARBA00011738"/>
    </source>
</evidence>
<gene>
    <name evidence="7" type="ORF">C8D93_101232</name>
</gene>
<dbReference type="GO" id="GO:0004824">
    <property type="term" value="F:lysine-tRNA ligase activity"/>
    <property type="evidence" value="ECO:0007669"/>
    <property type="project" value="InterPro"/>
</dbReference>
<feature type="domain" description="Aminoacyl-transfer RNA synthetases class-II family profile" evidence="6">
    <location>
        <begin position="20"/>
        <end position="317"/>
    </location>
</feature>
<evidence type="ECO:0000313" key="8">
    <source>
        <dbReference type="Proteomes" id="UP000248330"/>
    </source>
</evidence>
<dbReference type="PROSITE" id="PS50862">
    <property type="entry name" value="AA_TRNA_LIGASE_II"/>
    <property type="match status" value="1"/>
</dbReference>
<dbReference type="InterPro" id="IPR004525">
    <property type="entry name" value="EpmA"/>
</dbReference>
<evidence type="ECO:0000256" key="5">
    <source>
        <dbReference type="ARBA" id="ARBA00052794"/>
    </source>
</evidence>
<proteinExistence type="predicted"/>
<dbReference type="InterPro" id="IPR045864">
    <property type="entry name" value="aa-tRNA-synth_II/BPL/LPL"/>
</dbReference>
<keyword evidence="8" id="KW-1185">Reference proteome</keyword>
<dbReference type="Pfam" id="PF00152">
    <property type="entry name" value="tRNA-synt_2"/>
    <property type="match status" value="1"/>
</dbReference>
<organism evidence="7 8">
    <name type="scientific">Sinimarinibacterium flocculans</name>
    <dbReference type="NCBI Taxonomy" id="985250"/>
    <lineage>
        <taxon>Bacteria</taxon>
        <taxon>Pseudomonadati</taxon>
        <taxon>Pseudomonadota</taxon>
        <taxon>Gammaproteobacteria</taxon>
        <taxon>Nevskiales</taxon>
        <taxon>Nevskiaceae</taxon>
        <taxon>Sinimarinibacterium</taxon>
    </lineage>
</organism>
<keyword evidence="7" id="KW-0030">Aminoacyl-tRNA synthetase</keyword>
<dbReference type="PANTHER" id="PTHR42918">
    <property type="entry name" value="LYSYL-TRNA SYNTHETASE"/>
    <property type="match status" value="1"/>
</dbReference>